<dbReference type="Gene3D" id="1.20.1070.10">
    <property type="entry name" value="Rhodopsin 7-helix transmembrane proteins"/>
    <property type="match status" value="1"/>
</dbReference>
<dbReference type="GO" id="GO:0004875">
    <property type="term" value="F:complement receptor activity"/>
    <property type="evidence" value="ECO:0007669"/>
    <property type="project" value="TreeGrafter"/>
</dbReference>
<name>A0A8C3T0S3_CHESE</name>
<feature type="transmembrane region" description="Helical" evidence="13">
    <location>
        <begin position="182"/>
        <end position="208"/>
    </location>
</feature>
<evidence type="ECO:0000313" key="15">
    <source>
        <dbReference type="Ensembl" id="ENSCSRP00000023130.1"/>
    </source>
</evidence>
<dbReference type="GO" id="GO:0006954">
    <property type="term" value="P:inflammatory response"/>
    <property type="evidence" value="ECO:0007669"/>
    <property type="project" value="TreeGrafter"/>
</dbReference>
<evidence type="ECO:0000256" key="12">
    <source>
        <dbReference type="RuleBase" id="RU000688"/>
    </source>
</evidence>
<evidence type="ECO:0000256" key="8">
    <source>
        <dbReference type="ARBA" id="ARBA00023170"/>
    </source>
</evidence>
<dbReference type="InterPro" id="IPR017452">
    <property type="entry name" value="GPCR_Rhodpsn_7TM"/>
</dbReference>
<keyword evidence="8 12" id="KW-0675">Receptor</keyword>
<dbReference type="Ensembl" id="ENSCSRT00000024141.1">
    <property type="protein sequence ID" value="ENSCSRP00000023130.1"/>
    <property type="gene ID" value="ENSCSRG00000017387.1"/>
</dbReference>
<dbReference type="PROSITE" id="PS50262">
    <property type="entry name" value="G_PROTEIN_RECEP_F1_2"/>
    <property type="match status" value="1"/>
</dbReference>
<feature type="transmembrane region" description="Helical" evidence="13">
    <location>
        <begin position="20"/>
        <end position="43"/>
    </location>
</feature>
<evidence type="ECO:0000256" key="1">
    <source>
        <dbReference type="ARBA" id="ARBA00004651"/>
    </source>
</evidence>
<organism evidence="15 16">
    <name type="scientific">Chelydra serpentina</name>
    <name type="common">Snapping turtle</name>
    <name type="synonym">Testudo serpentina</name>
    <dbReference type="NCBI Taxonomy" id="8475"/>
    <lineage>
        <taxon>Eukaryota</taxon>
        <taxon>Metazoa</taxon>
        <taxon>Chordata</taxon>
        <taxon>Craniata</taxon>
        <taxon>Vertebrata</taxon>
        <taxon>Euteleostomi</taxon>
        <taxon>Archelosauria</taxon>
        <taxon>Testudinata</taxon>
        <taxon>Testudines</taxon>
        <taxon>Cryptodira</taxon>
        <taxon>Durocryptodira</taxon>
        <taxon>Americhelydia</taxon>
        <taxon>Chelydroidea</taxon>
        <taxon>Chelydridae</taxon>
        <taxon>Chelydra</taxon>
    </lineage>
</organism>
<dbReference type="GO" id="GO:0007200">
    <property type="term" value="P:phospholipase C-activating G protein-coupled receptor signaling pathway"/>
    <property type="evidence" value="ECO:0007669"/>
    <property type="project" value="TreeGrafter"/>
</dbReference>
<keyword evidence="5 12" id="KW-0297">G-protein coupled receptor</keyword>
<evidence type="ECO:0000259" key="14">
    <source>
        <dbReference type="PROSITE" id="PS50262"/>
    </source>
</evidence>
<evidence type="ECO:0000256" key="11">
    <source>
        <dbReference type="ARBA" id="ARBA00025736"/>
    </source>
</evidence>
<dbReference type="PROSITE" id="PS00237">
    <property type="entry name" value="G_PROTEIN_RECEP_F1_1"/>
    <property type="match status" value="1"/>
</dbReference>
<comment type="subcellular location">
    <subcellularLocation>
        <location evidence="1">Cell membrane</location>
        <topology evidence="1">Multi-pass membrane protein</topology>
    </subcellularLocation>
</comment>
<keyword evidence="7" id="KW-1015">Disulfide bond</keyword>
<dbReference type="PRINTS" id="PR00526">
    <property type="entry name" value="FMETLEUPHER"/>
</dbReference>
<keyword evidence="16" id="KW-1185">Reference proteome</keyword>
<evidence type="ECO:0000256" key="9">
    <source>
        <dbReference type="ARBA" id="ARBA00023180"/>
    </source>
</evidence>
<keyword evidence="6 13" id="KW-0472">Membrane</keyword>
<dbReference type="AlphaFoldDB" id="A0A8C3T0S3"/>
<dbReference type="GO" id="GO:0007204">
    <property type="term" value="P:positive regulation of cytosolic calcium ion concentration"/>
    <property type="evidence" value="ECO:0007669"/>
    <property type="project" value="TreeGrafter"/>
</dbReference>
<evidence type="ECO:0000256" key="2">
    <source>
        <dbReference type="ARBA" id="ARBA00022475"/>
    </source>
</evidence>
<evidence type="ECO:0000256" key="7">
    <source>
        <dbReference type="ARBA" id="ARBA00023157"/>
    </source>
</evidence>
<dbReference type="GO" id="GO:0005886">
    <property type="term" value="C:plasma membrane"/>
    <property type="evidence" value="ECO:0007669"/>
    <property type="project" value="UniProtKB-SubCell"/>
</dbReference>
<protein>
    <recommendedName>
        <fullName evidence="14">G-protein coupled receptors family 1 profile domain-containing protein</fullName>
    </recommendedName>
</protein>
<evidence type="ECO:0000256" key="6">
    <source>
        <dbReference type="ARBA" id="ARBA00023136"/>
    </source>
</evidence>
<dbReference type="SUPFAM" id="SSF81321">
    <property type="entry name" value="Family A G protein-coupled receptor-like"/>
    <property type="match status" value="1"/>
</dbReference>
<evidence type="ECO:0000313" key="16">
    <source>
        <dbReference type="Proteomes" id="UP000694403"/>
    </source>
</evidence>
<keyword evidence="9" id="KW-0325">Glycoprotein</keyword>
<evidence type="ECO:0000256" key="3">
    <source>
        <dbReference type="ARBA" id="ARBA00022692"/>
    </source>
</evidence>
<dbReference type="PRINTS" id="PR00237">
    <property type="entry name" value="GPCRRHODOPSN"/>
</dbReference>
<feature type="transmembrane region" description="Helical" evidence="13">
    <location>
        <begin position="220"/>
        <end position="246"/>
    </location>
</feature>
<feature type="transmembrane region" description="Helical" evidence="13">
    <location>
        <begin position="92"/>
        <end position="113"/>
    </location>
</feature>
<reference evidence="15" key="2">
    <citation type="submission" date="2025-09" db="UniProtKB">
        <authorList>
            <consortium name="Ensembl"/>
        </authorList>
    </citation>
    <scope>IDENTIFICATION</scope>
</reference>
<accession>A0A8C3T0S3</accession>
<dbReference type="Proteomes" id="UP000694403">
    <property type="component" value="Unplaced"/>
</dbReference>
<proteinExistence type="inferred from homology"/>
<evidence type="ECO:0000256" key="4">
    <source>
        <dbReference type="ARBA" id="ARBA00022989"/>
    </source>
</evidence>
<keyword evidence="4 13" id="KW-1133">Transmembrane helix</keyword>
<dbReference type="InterPro" id="IPR000276">
    <property type="entry name" value="GPCR_Rhodpsn"/>
</dbReference>
<evidence type="ECO:0000256" key="10">
    <source>
        <dbReference type="ARBA" id="ARBA00023224"/>
    </source>
</evidence>
<comment type="similarity">
    <text evidence="11">Belongs to the chemokine-like receptor (CMKLR) family.</text>
</comment>
<dbReference type="PANTHER" id="PTHR24225">
    <property type="entry name" value="CHEMOTACTIC RECEPTOR"/>
    <property type="match status" value="1"/>
</dbReference>
<sequence>MAYEEAAHLHAIAPLETLSLVFMVLCTLAFIVGVTGNGVIIFITSCQKKKTVDAMWHMNMAIAGFIFSIFLPLMVAQVALGLHWYLRSAKTLSNTVTCLHMFSSAFLLTALSVDRCILVARPEWAWNHRTPLLAFRIVMGIWALSVGFSLRYGDLWESLLSPASTGTNVPFDEWRVQAAVQIQFLVGFLIPLALILIPTFYIVVAAKLRGNRLIQSTKPLKILCGLIPTFFLCWLPYHVFSFLLISPKYPLPFLVTESNFACVLSYFNSCLNPVFYLTMEEEFLKYWQRLCSRNYLGQFSGPSLESMNLS</sequence>
<feature type="transmembrane region" description="Helical" evidence="13">
    <location>
        <begin position="133"/>
        <end position="152"/>
    </location>
</feature>
<feature type="domain" description="G-protein coupled receptors family 1 profile" evidence="14">
    <location>
        <begin position="36"/>
        <end position="276"/>
    </location>
</feature>
<evidence type="ECO:0000256" key="13">
    <source>
        <dbReference type="SAM" id="Phobius"/>
    </source>
</evidence>
<keyword evidence="2" id="KW-1003">Cell membrane</keyword>
<keyword evidence="10 12" id="KW-0807">Transducer</keyword>
<dbReference type="GO" id="GO:0004982">
    <property type="term" value="F:N-formyl peptide receptor activity"/>
    <property type="evidence" value="ECO:0007669"/>
    <property type="project" value="TreeGrafter"/>
</dbReference>
<reference evidence="15" key="1">
    <citation type="submission" date="2025-08" db="UniProtKB">
        <authorList>
            <consortium name="Ensembl"/>
        </authorList>
    </citation>
    <scope>IDENTIFICATION</scope>
</reference>
<dbReference type="InterPro" id="IPR000826">
    <property type="entry name" value="Formyl_rcpt-rel"/>
</dbReference>
<dbReference type="Pfam" id="PF00001">
    <property type="entry name" value="7tm_1"/>
    <property type="match status" value="1"/>
</dbReference>
<evidence type="ECO:0000256" key="5">
    <source>
        <dbReference type="ARBA" id="ARBA00023040"/>
    </source>
</evidence>
<dbReference type="PANTHER" id="PTHR24225:SF0">
    <property type="entry name" value="N-FORMYL PEPTIDE RECEPTOR 2"/>
    <property type="match status" value="1"/>
</dbReference>
<feature type="transmembrane region" description="Helical" evidence="13">
    <location>
        <begin position="64"/>
        <end position="86"/>
    </location>
</feature>
<comment type="similarity">
    <text evidence="12">Belongs to the G-protein coupled receptor 1 family.</text>
</comment>
<keyword evidence="3 12" id="KW-0812">Transmembrane</keyword>